<keyword evidence="2" id="KW-0479">Metal-binding</keyword>
<proteinExistence type="predicted"/>
<dbReference type="PANTHER" id="PTHR36173">
    <property type="entry name" value="RIBONUCLEASE VAPC16-RELATED"/>
    <property type="match status" value="1"/>
</dbReference>
<dbReference type="PANTHER" id="PTHR36173:SF2">
    <property type="entry name" value="RIBONUCLEASE VAPC16"/>
    <property type="match status" value="1"/>
</dbReference>
<keyword evidence="1" id="KW-0540">Nuclease</keyword>
<dbReference type="EMBL" id="BAABHO010000004">
    <property type="protein sequence ID" value="GAA4777427.1"/>
    <property type="molecule type" value="Genomic_DNA"/>
</dbReference>
<dbReference type="CDD" id="cd09872">
    <property type="entry name" value="PIN_Sll0205-like"/>
    <property type="match status" value="1"/>
</dbReference>
<keyword evidence="4" id="KW-0460">Magnesium</keyword>
<evidence type="ECO:0000259" key="5">
    <source>
        <dbReference type="Pfam" id="PF01850"/>
    </source>
</evidence>
<evidence type="ECO:0000256" key="1">
    <source>
        <dbReference type="ARBA" id="ARBA00022722"/>
    </source>
</evidence>
<sequence length="128" mass="14228">MRLLLDTHAVLWSVEAPHRLGPAARADLSDRSHEVLVSVVALWELATKRAIGKLQLDVSEVAEELRAQDIDLLPVRPEHALAVADLPLHHRDPFDRMLVAQARHEGLTLVTADRRLEAYSVAVLRADA</sequence>
<dbReference type="RefSeq" id="WP_345411106.1">
    <property type="nucleotide sequence ID" value="NZ_BAABHO010000004.1"/>
</dbReference>
<dbReference type="Proteomes" id="UP001500928">
    <property type="component" value="Unassembled WGS sequence"/>
</dbReference>
<protein>
    <submittedName>
        <fullName evidence="6">Type II toxin-antitoxin system VapC family toxin</fullName>
    </submittedName>
</protein>
<keyword evidence="3" id="KW-0378">Hydrolase</keyword>
<accession>A0ABP9ACT0</accession>
<dbReference type="SUPFAM" id="SSF88723">
    <property type="entry name" value="PIN domain-like"/>
    <property type="match status" value="1"/>
</dbReference>
<organism evidence="6 7">
    <name type="scientific">Actinomycetospora chlora</name>
    <dbReference type="NCBI Taxonomy" id="663608"/>
    <lineage>
        <taxon>Bacteria</taxon>
        <taxon>Bacillati</taxon>
        <taxon>Actinomycetota</taxon>
        <taxon>Actinomycetes</taxon>
        <taxon>Pseudonocardiales</taxon>
        <taxon>Pseudonocardiaceae</taxon>
        <taxon>Actinomycetospora</taxon>
    </lineage>
</organism>
<evidence type="ECO:0000256" key="4">
    <source>
        <dbReference type="ARBA" id="ARBA00022842"/>
    </source>
</evidence>
<reference evidence="7" key="1">
    <citation type="journal article" date="2019" name="Int. J. Syst. Evol. Microbiol.">
        <title>The Global Catalogue of Microorganisms (GCM) 10K type strain sequencing project: providing services to taxonomists for standard genome sequencing and annotation.</title>
        <authorList>
            <consortium name="The Broad Institute Genomics Platform"/>
            <consortium name="The Broad Institute Genome Sequencing Center for Infectious Disease"/>
            <person name="Wu L."/>
            <person name="Ma J."/>
        </authorList>
    </citation>
    <scope>NUCLEOTIDE SEQUENCE [LARGE SCALE GENOMIC DNA]</scope>
    <source>
        <strain evidence="7">JCM 17979</strain>
    </source>
</reference>
<dbReference type="InterPro" id="IPR052919">
    <property type="entry name" value="TA_system_RNase"/>
</dbReference>
<dbReference type="InterPro" id="IPR041705">
    <property type="entry name" value="PIN_Sll0205"/>
</dbReference>
<comment type="caution">
    <text evidence="6">The sequence shown here is derived from an EMBL/GenBank/DDBJ whole genome shotgun (WGS) entry which is preliminary data.</text>
</comment>
<dbReference type="Pfam" id="PF01850">
    <property type="entry name" value="PIN"/>
    <property type="match status" value="1"/>
</dbReference>
<name>A0ABP9ACT0_9PSEU</name>
<feature type="domain" description="PIN" evidence="5">
    <location>
        <begin position="4"/>
        <end position="119"/>
    </location>
</feature>
<evidence type="ECO:0000256" key="3">
    <source>
        <dbReference type="ARBA" id="ARBA00022801"/>
    </source>
</evidence>
<keyword evidence="7" id="KW-1185">Reference proteome</keyword>
<dbReference type="InterPro" id="IPR029060">
    <property type="entry name" value="PIN-like_dom_sf"/>
</dbReference>
<evidence type="ECO:0000313" key="7">
    <source>
        <dbReference type="Proteomes" id="UP001500928"/>
    </source>
</evidence>
<gene>
    <name evidence="6" type="ORF">GCM10023200_07840</name>
</gene>
<dbReference type="InterPro" id="IPR002716">
    <property type="entry name" value="PIN_dom"/>
</dbReference>
<dbReference type="Gene3D" id="3.40.50.1010">
    <property type="entry name" value="5'-nuclease"/>
    <property type="match status" value="1"/>
</dbReference>
<evidence type="ECO:0000256" key="2">
    <source>
        <dbReference type="ARBA" id="ARBA00022723"/>
    </source>
</evidence>
<evidence type="ECO:0000313" key="6">
    <source>
        <dbReference type="EMBL" id="GAA4777427.1"/>
    </source>
</evidence>